<keyword evidence="5" id="KW-1185">Reference proteome</keyword>
<dbReference type="AlphaFoldDB" id="A0A233SC85"/>
<evidence type="ECO:0000256" key="1">
    <source>
        <dbReference type="ARBA" id="ARBA00022741"/>
    </source>
</evidence>
<dbReference type="InterPro" id="IPR001962">
    <property type="entry name" value="Asn_synthase"/>
</dbReference>
<dbReference type="Gene3D" id="3.40.50.620">
    <property type="entry name" value="HUPs"/>
    <property type="match status" value="1"/>
</dbReference>
<comment type="caution">
    <text evidence="4">The sequence shown here is derived from an EMBL/GenBank/DDBJ whole genome shotgun (WGS) entry which is preliminary data.</text>
</comment>
<keyword evidence="1" id="KW-0547">Nucleotide-binding</keyword>
<gene>
    <name evidence="4" type="ORF">BEK98_23885</name>
</gene>
<accession>A0A233SC85</accession>
<sequence>MTVTSLVDLPPVSKWCVVTNAPVPELARLSQSADLGDLNVYYRGPAGAVLPDNPPFTLDVRTLTTSAEDPGHTAATVLRVEADTVTLHISAFNEDPVYYAVNRLRGLFAYFTDLLLAPLVLPALDLPVASTEGTPGHERGTLLLGVNRLRHGIHTRTRRTDGAWLMEARDEHDPLASFRAPLRDDPLAAGEAQIEALTEEIRRIAAATPEGTGYATLLSGGIDSGTVTYLAARAGLPVTPYSVATPWGDELADAAELCAELGIALEPVHLTEDEIIASIPEAVRWLGVTDPEVVEVALTATSVQRLGAVAPEKVLLTGYGSDLINAGLYRPFDHRDDLIDQCLTAVDRTRRSNELSNRMPLAYGTTTHHPFWAWPVMRVALETAPECKVREGREKYHLRTAMGTRLPEPIAWRKKIAVHHGGGLQQGVIRRLEKETGPVDRERLYRACFAELLDRAAQGELEPADPWALLEGAVRRVRRPH</sequence>
<dbReference type="GO" id="GO:0005829">
    <property type="term" value="C:cytosol"/>
    <property type="evidence" value="ECO:0007669"/>
    <property type="project" value="TreeGrafter"/>
</dbReference>
<protein>
    <recommendedName>
        <fullName evidence="3">Asparagine synthetase domain-containing protein</fullName>
    </recommendedName>
</protein>
<dbReference type="GO" id="GO:0004066">
    <property type="term" value="F:asparagine synthase (glutamine-hydrolyzing) activity"/>
    <property type="evidence" value="ECO:0007669"/>
    <property type="project" value="InterPro"/>
</dbReference>
<proteinExistence type="predicted"/>
<keyword evidence="2" id="KW-0067">ATP-binding</keyword>
<dbReference type="OrthoDB" id="3934993at2"/>
<dbReference type="Proteomes" id="UP000215483">
    <property type="component" value="Unassembled WGS sequence"/>
</dbReference>
<dbReference type="Pfam" id="PF00733">
    <property type="entry name" value="Asn_synthase"/>
    <property type="match status" value="2"/>
</dbReference>
<evidence type="ECO:0000256" key="2">
    <source>
        <dbReference type="ARBA" id="ARBA00022840"/>
    </source>
</evidence>
<evidence type="ECO:0000313" key="4">
    <source>
        <dbReference type="EMBL" id="OXY93253.1"/>
    </source>
</evidence>
<dbReference type="CDD" id="cd01991">
    <property type="entry name" value="Asn_synthase_B_C"/>
    <property type="match status" value="1"/>
</dbReference>
<dbReference type="InterPro" id="IPR050795">
    <property type="entry name" value="Asn_Synthetase"/>
</dbReference>
<dbReference type="SUPFAM" id="SSF52402">
    <property type="entry name" value="Adenine nucleotide alpha hydrolases-like"/>
    <property type="match status" value="1"/>
</dbReference>
<evidence type="ECO:0000259" key="3">
    <source>
        <dbReference type="Pfam" id="PF00733"/>
    </source>
</evidence>
<evidence type="ECO:0000313" key="5">
    <source>
        <dbReference type="Proteomes" id="UP000215483"/>
    </source>
</evidence>
<dbReference type="GO" id="GO:0005524">
    <property type="term" value="F:ATP binding"/>
    <property type="evidence" value="ECO:0007669"/>
    <property type="project" value="UniProtKB-KW"/>
</dbReference>
<dbReference type="InterPro" id="IPR014729">
    <property type="entry name" value="Rossmann-like_a/b/a_fold"/>
</dbReference>
<reference evidence="4 5" key="1">
    <citation type="submission" date="2016-07" db="EMBL/GenBank/DDBJ databases">
        <title>Draft genome of Streptomyces diastatochromogenes.</title>
        <authorList>
            <person name="Podduturi R."/>
            <person name="Lukassen M.B."/>
            <person name="Clausen N."/>
            <person name="Nielsen J.L."/>
            <person name="Jorgensen N.O."/>
        </authorList>
    </citation>
    <scope>NUCLEOTIDE SEQUENCE [LARGE SCALE GENOMIC DNA]</scope>
    <source>
        <strain evidence="4 5">DSM 40608</strain>
    </source>
</reference>
<dbReference type="GO" id="GO:0006529">
    <property type="term" value="P:asparagine biosynthetic process"/>
    <property type="evidence" value="ECO:0007669"/>
    <property type="project" value="InterPro"/>
</dbReference>
<dbReference type="PANTHER" id="PTHR11772">
    <property type="entry name" value="ASPARAGINE SYNTHETASE"/>
    <property type="match status" value="1"/>
</dbReference>
<feature type="domain" description="Asparagine synthetase" evidence="3">
    <location>
        <begin position="214"/>
        <end position="332"/>
    </location>
</feature>
<dbReference type="EMBL" id="MCGQ01000020">
    <property type="protein sequence ID" value="OXY93253.1"/>
    <property type="molecule type" value="Genomic_DNA"/>
</dbReference>
<dbReference type="RefSeq" id="WP_094218784.1">
    <property type="nucleotide sequence ID" value="NZ_MCGQ01000020.1"/>
</dbReference>
<dbReference type="PANTHER" id="PTHR11772:SF2">
    <property type="entry name" value="ASPARAGINE SYNTHETASE [GLUTAMINE-HYDROLYZING]"/>
    <property type="match status" value="1"/>
</dbReference>
<organism evidence="4 5">
    <name type="scientific">Streptomyces diastatochromogenes</name>
    <dbReference type="NCBI Taxonomy" id="42236"/>
    <lineage>
        <taxon>Bacteria</taxon>
        <taxon>Bacillati</taxon>
        <taxon>Actinomycetota</taxon>
        <taxon>Actinomycetes</taxon>
        <taxon>Kitasatosporales</taxon>
        <taxon>Streptomycetaceae</taxon>
        <taxon>Streptomyces</taxon>
    </lineage>
</organism>
<feature type="domain" description="Asparagine synthetase" evidence="3">
    <location>
        <begin position="357"/>
        <end position="468"/>
    </location>
</feature>
<name>A0A233SC85_STRDA</name>